<reference evidence="2" key="1">
    <citation type="submission" date="2024-06" db="EMBL/GenBank/DDBJ databases">
        <title>The genome sequences of Kitasatospora sp. strain HUAS MG31.</title>
        <authorList>
            <person name="Mo P."/>
        </authorList>
    </citation>
    <scope>NUCLEOTIDE SEQUENCE</scope>
    <source>
        <strain evidence="2">HUAS MG31</strain>
        <plasmid evidence="2">punmamed1</plasmid>
    </source>
</reference>
<accession>A0AAU8KAN8</accession>
<geneLocation type="plasmid" evidence="2">
    <name>punmamed1</name>
</geneLocation>
<dbReference type="AlphaFoldDB" id="A0AAU8KAN8"/>
<name>A0AAU8KAN8_9ACTN</name>
<dbReference type="EMBL" id="CP159873">
    <property type="protein sequence ID" value="XCM84333.1"/>
    <property type="molecule type" value="Genomic_DNA"/>
</dbReference>
<proteinExistence type="predicted"/>
<protein>
    <submittedName>
        <fullName evidence="2">Uncharacterized protein</fullName>
    </submittedName>
</protein>
<sequence>MNSHTQASPPRPENRPSGTRLVPDAVPLDPGAAPQERTWRLVWIRIGGQWRSGILSAWCRPPGSRIWLAQVR</sequence>
<dbReference type="KEGG" id="kcm:ABWK59_35920"/>
<evidence type="ECO:0000256" key="1">
    <source>
        <dbReference type="SAM" id="MobiDB-lite"/>
    </source>
</evidence>
<evidence type="ECO:0000313" key="2">
    <source>
        <dbReference type="EMBL" id="XCM84333.1"/>
    </source>
</evidence>
<gene>
    <name evidence="2" type="ORF">ABWK59_35920</name>
</gene>
<organism evidence="2">
    <name type="scientific">Kitasatospora camelliae</name>
    <dbReference type="NCBI Taxonomy" id="3156397"/>
    <lineage>
        <taxon>Bacteria</taxon>
        <taxon>Bacillati</taxon>
        <taxon>Actinomycetota</taxon>
        <taxon>Actinomycetes</taxon>
        <taxon>Kitasatosporales</taxon>
        <taxon>Streptomycetaceae</taxon>
        <taxon>Kitasatospora</taxon>
    </lineage>
</organism>
<dbReference type="RefSeq" id="WP_354645266.1">
    <property type="nucleotide sequence ID" value="NZ_CP159873.1"/>
</dbReference>
<keyword evidence="2" id="KW-0614">Plasmid</keyword>
<feature type="region of interest" description="Disordered" evidence="1">
    <location>
        <begin position="1"/>
        <end position="32"/>
    </location>
</feature>